<dbReference type="GeneID" id="37270216"/>
<sequence length="218" mass="25020">MPVVIDINEFGGVLITDAGMQVTDIPEGTRVTVEEDGSVKLGDVERFRTPSPAPPGPSDATEEEFYEAKLPAGSRCPAQAPVSKKLTCDKCIEEQFLKVCEERVRAMPAPFGTKRKREEEPKERSEDELWSDYQRWTEDMPTVRALFKHKLRYVDVSDRVHQSKKDFDREVADLEREVFKYWMRWNALFMPGGRANFERALHHAVDNSIAGWVVNFNL</sequence>
<evidence type="ECO:0000313" key="2">
    <source>
        <dbReference type="Proteomes" id="UP000245946"/>
    </source>
</evidence>
<dbReference type="EMBL" id="KZ819295">
    <property type="protein sequence ID" value="PWN97468.1"/>
    <property type="molecule type" value="Genomic_DNA"/>
</dbReference>
<evidence type="ECO:0000313" key="1">
    <source>
        <dbReference type="EMBL" id="PWN97468.1"/>
    </source>
</evidence>
<protein>
    <submittedName>
        <fullName evidence="1">Uncharacterized protein</fullName>
    </submittedName>
</protein>
<dbReference type="Proteomes" id="UP000245946">
    <property type="component" value="Unassembled WGS sequence"/>
</dbReference>
<dbReference type="RefSeq" id="XP_025597747.1">
    <property type="nucleotide sequence ID" value="XM_025742672.1"/>
</dbReference>
<accession>A0A316Z906</accession>
<dbReference type="AlphaFoldDB" id="A0A316Z906"/>
<reference evidence="1 2" key="1">
    <citation type="journal article" date="2018" name="Mol. Biol. Evol.">
        <title>Broad Genomic Sampling Reveals a Smut Pathogenic Ancestry of the Fungal Clade Ustilaginomycotina.</title>
        <authorList>
            <person name="Kijpornyongpan T."/>
            <person name="Mondo S.J."/>
            <person name="Barry K."/>
            <person name="Sandor L."/>
            <person name="Lee J."/>
            <person name="Lipzen A."/>
            <person name="Pangilinan J."/>
            <person name="LaButti K."/>
            <person name="Hainaut M."/>
            <person name="Henrissat B."/>
            <person name="Grigoriev I.V."/>
            <person name="Spatafora J.W."/>
            <person name="Aime M.C."/>
        </authorList>
    </citation>
    <scope>NUCLEOTIDE SEQUENCE [LARGE SCALE GENOMIC DNA]</scope>
    <source>
        <strain evidence="1 2">MCA 4186</strain>
    </source>
</reference>
<gene>
    <name evidence="1" type="ORF">FA09DRAFT_330624</name>
</gene>
<name>A0A316Z906_9BASI</name>
<keyword evidence="2" id="KW-1185">Reference proteome</keyword>
<proteinExistence type="predicted"/>
<organism evidence="1 2">
    <name type="scientific">Tilletiopsis washingtonensis</name>
    <dbReference type="NCBI Taxonomy" id="58919"/>
    <lineage>
        <taxon>Eukaryota</taxon>
        <taxon>Fungi</taxon>
        <taxon>Dikarya</taxon>
        <taxon>Basidiomycota</taxon>
        <taxon>Ustilaginomycotina</taxon>
        <taxon>Exobasidiomycetes</taxon>
        <taxon>Entylomatales</taxon>
        <taxon>Entylomatales incertae sedis</taxon>
        <taxon>Tilletiopsis</taxon>
    </lineage>
</organism>